<dbReference type="AlphaFoldDB" id="A0A5E4Z589"/>
<evidence type="ECO:0000313" key="4">
    <source>
        <dbReference type="EMBL" id="VVE55902.1"/>
    </source>
</evidence>
<dbReference type="OrthoDB" id="9809275at2"/>
<keyword evidence="5" id="KW-1185">Reference proteome</keyword>
<dbReference type="EMBL" id="CABPRZ010000031">
    <property type="protein sequence ID" value="VVE55902.1"/>
    <property type="molecule type" value="Genomic_DNA"/>
</dbReference>
<evidence type="ECO:0000256" key="1">
    <source>
        <dbReference type="ARBA" id="ARBA00022741"/>
    </source>
</evidence>
<sequence>MTAQSIAQARVSESSALPGAPSDTPDLRIEALHAWLASLPAEFALEPATLTPASADASFRRYFRIASASASHPTLIVMDAPPPQEDCRPFVHVAGLLQEAGLSAPRVLAEDLIQGFLLLTDLGRDTYLDVLSDENARPLMRAAIDALIVWQKSSREGVLPPYDTALLQRELDLFPTWYVAQHLKTALTVEQQATLDDINHLLIESALAQPKVFVHRDFMPRNLMAPPGDNTAPGILDFQDAVYGPLTYDVISLLRDAFISWDEERELDFLAYYWERARKAGLPVDPDFAEFYRQCEWMGLQRHLKVIGIFARINYRDGKPRYLADTPRFLAYARKVADRYGALRPLALLLDTLTGQSADVGYTF</sequence>
<reference evidence="4 5" key="1">
    <citation type="submission" date="2019-08" db="EMBL/GenBank/DDBJ databases">
        <authorList>
            <person name="Peeters C."/>
        </authorList>
    </citation>
    <scope>NUCLEOTIDE SEQUENCE [LARGE SCALE GENOMIC DNA]</scope>
    <source>
        <strain evidence="4 5">LMG 30175</strain>
    </source>
</reference>
<evidence type="ECO:0000313" key="5">
    <source>
        <dbReference type="Proteomes" id="UP000414233"/>
    </source>
</evidence>
<dbReference type="Proteomes" id="UP000414233">
    <property type="component" value="Unassembled WGS sequence"/>
</dbReference>
<gene>
    <name evidence="4" type="ORF">PTE30175_04945</name>
</gene>
<dbReference type="Pfam" id="PF01636">
    <property type="entry name" value="APH"/>
    <property type="match status" value="1"/>
</dbReference>
<dbReference type="GO" id="GO:0016740">
    <property type="term" value="F:transferase activity"/>
    <property type="evidence" value="ECO:0007669"/>
    <property type="project" value="UniProtKB-KW"/>
</dbReference>
<dbReference type="SUPFAM" id="SSF56112">
    <property type="entry name" value="Protein kinase-like (PK-like)"/>
    <property type="match status" value="1"/>
</dbReference>
<dbReference type="GO" id="GO:0005524">
    <property type="term" value="F:ATP binding"/>
    <property type="evidence" value="ECO:0007669"/>
    <property type="project" value="UniProtKB-KW"/>
</dbReference>
<evidence type="ECO:0000256" key="2">
    <source>
        <dbReference type="ARBA" id="ARBA00022840"/>
    </source>
</evidence>
<protein>
    <submittedName>
        <fullName evidence="4">Aminoglycoside phosphotransferase</fullName>
    </submittedName>
</protein>
<keyword evidence="4" id="KW-0808">Transferase</keyword>
<keyword evidence="2" id="KW-0067">ATP-binding</keyword>
<keyword evidence="1" id="KW-0547">Nucleotide-binding</keyword>
<dbReference type="PANTHER" id="PTHR33540:SF1">
    <property type="entry name" value="N-ACETYLMURAMATE_N-ACETYLGLUCOSAMINE KINASE"/>
    <property type="match status" value="1"/>
</dbReference>
<feature type="domain" description="Aminoglycoside phosphotransferase" evidence="3">
    <location>
        <begin position="49"/>
        <end position="278"/>
    </location>
</feature>
<name>A0A5E4Z589_9BURK</name>
<dbReference type="InterPro" id="IPR002575">
    <property type="entry name" value="Aminoglycoside_PTrfase"/>
</dbReference>
<dbReference type="Gene3D" id="3.30.200.20">
    <property type="entry name" value="Phosphorylase Kinase, domain 1"/>
    <property type="match status" value="1"/>
</dbReference>
<proteinExistence type="predicted"/>
<dbReference type="RefSeq" id="WP_150699693.1">
    <property type="nucleotide sequence ID" value="NZ_CABPRZ010000031.1"/>
</dbReference>
<dbReference type="PANTHER" id="PTHR33540">
    <property type="entry name" value="TRNA THREONYLCARBAMOYLADENOSINE BIOSYNTHESIS PROTEIN TSAE"/>
    <property type="match status" value="1"/>
</dbReference>
<organism evidence="4 5">
    <name type="scientific">Pandoraea terrae</name>
    <dbReference type="NCBI Taxonomy" id="1537710"/>
    <lineage>
        <taxon>Bacteria</taxon>
        <taxon>Pseudomonadati</taxon>
        <taxon>Pseudomonadota</taxon>
        <taxon>Betaproteobacteria</taxon>
        <taxon>Burkholderiales</taxon>
        <taxon>Burkholderiaceae</taxon>
        <taxon>Pandoraea</taxon>
    </lineage>
</organism>
<evidence type="ECO:0000259" key="3">
    <source>
        <dbReference type="Pfam" id="PF01636"/>
    </source>
</evidence>
<accession>A0A5E4Z589</accession>
<dbReference type="InterPro" id="IPR011009">
    <property type="entry name" value="Kinase-like_dom_sf"/>
</dbReference>
<dbReference type="Gene3D" id="3.90.1200.10">
    <property type="match status" value="1"/>
</dbReference>